<dbReference type="InterPro" id="IPR052893">
    <property type="entry name" value="TCS_response_regulator"/>
</dbReference>
<proteinExistence type="predicted"/>
<reference evidence="4" key="1">
    <citation type="journal article" date="2019" name="Int. J. Syst. Evol. Microbiol.">
        <title>The Global Catalogue of Microorganisms (GCM) 10K type strain sequencing project: providing services to taxonomists for standard genome sequencing and annotation.</title>
        <authorList>
            <consortium name="The Broad Institute Genomics Platform"/>
            <consortium name="The Broad Institute Genome Sequencing Center for Infectious Disease"/>
            <person name="Wu L."/>
            <person name="Ma J."/>
        </authorList>
    </citation>
    <scope>NUCLEOTIDE SEQUENCE [LARGE SCALE GENOMIC DNA]</scope>
    <source>
        <strain evidence="4">CGMCC 1.15288</strain>
    </source>
</reference>
<name>A0ABQ1YQM0_9BACT</name>
<evidence type="ECO:0000259" key="2">
    <source>
        <dbReference type="PROSITE" id="PS50110"/>
    </source>
</evidence>
<sequence>MKTIYLADDDEDDRMLIRLAVQEVIAPVRIVELDSGDDLIKLIGNQGISDDPTVIIMDMNMPRLSGLETLGILKLSDASRHIPVVMLSTTSNRALVRDAYERGVNAFLEKPVHEADFVKLAKAVDTCFMNASHVTDETPAHAGFARKYPSAPGG</sequence>
<keyword evidence="1" id="KW-0597">Phosphoprotein</keyword>
<dbReference type="Proteomes" id="UP000600214">
    <property type="component" value="Unassembled WGS sequence"/>
</dbReference>
<accession>A0ABQ1YQM0</accession>
<evidence type="ECO:0000256" key="1">
    <source>
        <dbReference type="PROSITE-ProRule" id="PRU00169"/>
    </source>
</evidence>
<protein>
    <submittedName>
        <fullName evidence="3">Response regulator</fullName>
    </submittedName>
</protein>
<dbReference type="SUPFAM" id="SSF52172">
    <property type="entry name" value="CheY-like"/>
    <property type="match status" value="1"/>
</dbReference>
<dbReference type="RefSeq" id="WP_188932785.1">
    <property type="nucleotide sequence ID" value="NZ_BMIA01000002.1"/>
</dbReference>
<organism evidence="3 4">
    <name type="scientific">Dyadobacter endophyticus</name>
    <dbReference type="NCBI Taxonomy" id="1749036"/>
    <lineage>
        <taxon>Bacteria</taxon>
        <taxon>Pseudomonadati</taxon>
        <taxon>Bacteroidota</taxon>
        <taxon>Cytophagia</taxon>
        <taxon>Cytophagales</taxon>
        <taxon>Spirosomataceae</taxon>
        <taxon>Dyadobacter</taxon>
    </lineage>
</organism>
<dbReference type="SMART" id="SM00448">
    <property type="entry name" value="REC"/>
    <property type="match status" value="1"/>
</dbReference>
<dbReference type="EMBL" id="BMIA01000002">
    <property type="protein sequence ID" value="GGH35059.1"/>
    <property type="molecule type" value="Genomic_DNA"/>
</dbReference>
<keyword evidence="4" id="KW-1185">Reference proteome</keyword>
<comment type="caution">
    <text evidence="3">The sequence shown here is derived from an EMBL/GenBank/DDBJ whole genome shotgun (WGS) entry which is preliminary data.</text>
</comment>
<feature type="modified residue" description="4-aspartylphosphate" evidence="1">
    <location>
        <position position="58"/>
    </location>
</feature>
<dbReference type="InterPro" id="IPR001789">
    <property type="entry name" value="Sig_transdc_resp-reg_receiver"/>
</dbReference>
<feature type="domain" description="Response regulatory" evidence="2">
    <location>
        <begin position="3"/>
        <end position="125"/>
    </location>
</feature>
<evidence type="ECO:0000313" key="3">
    <source>
        <dbReference type="EMBL" id="GGH35059.1"/>
    </source>
</evidence>
<evidence type="ECO:0000313" key="4">
    <source>
        <dbReference type="Proteomes" id="UP000600214"/>
    </source>
</evidence>
<dbReference type="Pfam" id="PF00072">
    <property type="entry name" value="Response_reg"/>
    <property type="match status" value="1"/>
</dbReference>
<dbReference type="PROSITE" id="PS50110">
    <property type="entry name" value="RESPONSE_REGULATORY"/>
    <property type="match status" value="1"/>
</dbReference>
<gene>
    <name evidence="3" type="ORF">GCM10007423_26420</name>
</gene>
<dbReference type="PANTHER" id="PTHR44520">
    <property type="entry name" value="RESPONSE REGULATOR RCP1-RELATED"/>
    <property type="match status" value="1"/>
</dbReference>
<dbReference type="InterPro" id="IPR011006">
    <property type="entry name" value="CheY-like_superfamily"/>
</dbReference>
<dbReference type="Gene3D" id="3.40.50.2300">
    <property type="match status" value="1"/>
</dbReference>